<dbReference type="CDD" id="cd00093">
    <property type="entry name" value="HTH_XRE"/>
    <property type="match status" value="1"/>
</dbReference>
<dbReference type="SUPFAM" id="SSF51306">
    <property type="entry name" value="LexA/Signal peptidase"/>
    <property type="match status" value="1"/>
</dbReference>
<organism evidence="4 5">
    <name type="scientific">Mycoavidus cysteinexigens</name>
    <dbReference type="NCBI Taxonomy" id="1553431"/>
    <lineage>
        <taxon>Bacteria</taxon>
        <taxon>Pseudomonadati</taxon>
        <taxon>Pseudomonadota</taxon>
        <taxon>Betaproteobacteria</taxon>
        <taxon>Burkholderiales</taxon>
        <taxon>Burkholderiaceae</taxon>
        <taxon>Mycoavidus</taxon>
    </lineage>
</organism>
<dbReference type="InterPro" id="IPR001387">
    <property type="entry name" value="Cro/C1-type_HTH"/>
</dbReference>
<dbReference type="SUPFAM" id="SSF47413">
    <property type="entry name" value="lambda repressor-like DNA-binding domains"/>
    <property type="match status" value="1"/>
</dbReference>
<keyword evidence="2" id="KW-0238">DNA-binding</keyword>
<dbReference type="Proteomes" id="UP000282597">
    <property type="component" value="Chromosome"/>
</dbReference>
<accession>A0A2Z6EVF8</accession>
<dbReference type="CDD" id="cd06529">
    <property type="entry name" value="S24_LexA-like"/>
    <property type="match status" value="1"/>
</dbReference>
<evidence type="ECO:0000313" key="5">
    <source>
        <dbReference type="Proteomes" id="UP000282597"/>
    </source>
</evidence>
<protein>
    <submittedName>
        <fullName evidence="4">Peptidase S24, S26A and S26B with Helix-turn-helix motif</fullName>
    </submittedName>
</protein>
<dbReference type="Gene3D" id="1.10.260.40">
    <property type="entry name" value="lambda repressor-like DNA-binding domains"/>
    <property type="match status" value="1"/>
</dbReference>
<dbReference type="RefSeq" id="WP_052393594.1">
    <property type="nucleotide sequence ID" value="NZ_BSOD01000021.1"/>
</dbReference>
<evidence type="ECO:0000256" key="1">
    <source>
        <dbReference type="ARBA" id="ARBA00023015"/>
    </source>
</evidence>
<gene>
    <name evidence="4" type="ORF">MCB1EB_1282</name>
</gene>
<dbReference type="GO" id="GO:0003677">
    <property type="term" value="F:DNA binding"/>
    <property type="evidence" value="ECO:0007669"/>
    <property type="project" value="UniProtKB-KW"/>
</dbReference>
<dbReference type="InterPro" id="IPR010982">
    <property type="entry name" value="Lambda_DNA-bd_dom_sf"/>
</dbReference>
<dbReference type="InterPro" id="IPR036286">
    <property type="entry name" value="LexA/Signal_pep-like_sf"/>
</dbReference>
<dbReference type="InterPro" id="IPR015927">
    <property type="entry name" value="Peptidase_S24_S26A/B/C"/>
</dbReference>
<dbReference type="Gene3D" id="2.10.109.10">
    <property type="entry name" value="Umud Fragment, subunit A"/>
    <property type="match status" value="1"/>
</dbReference>
<name>A0A2Z6EVF8_9BURK</name>
<keyword evidence="5" id="KW-1185">Reference proteome</keyword>
<sequence length="243" mass="27622">MSILSNNNTSITLINQAFNVLNMNFKDRLQSLLDEHELTQAELSRRAKISRATISLWFTGNVTEPSGKNLVKVSKALRVRPEWLATGIGTKEWGEKVGQTEYEGGNCFVVYRVHIKFFEGSREFSTESIGDNMAPILFSQEWYKKNDFNPEELFAIKVTGSAMEPGLYDGDWVVVNTADVKPRDGVAFAINDEGEAVVRRLFKVNNQWLAASDNPDKRIYRDKPITEETFVLGRIVHKQSERI</sequence>
<reference evidence="4 5" key="1">
    <citation type="journal article" date="2018" name="Microbes Environ.">
        <title>Comparative Genomic Insights into Endofungal Lifestyles of Two Bacterial Endosymbionts, Mycoavidus cysteinexigens and Burkholderia rhizoxinica.</title>
        <authorList>
            <person name="Sharmin D."/>
            <person name="Guo Y."/>
            <person name="Nishizawa T."/>
            <person name="Ohshima S."/>
            <person name="Sato Y."/>
            <person name="Takashima Y."/>
            <person name="Narisawa K."/>
            <person name="Ohta H."/>
        </authorList>
    </citation>
    <scope>NUCLEOTIDE SEQUENCE [LARGE SCALE GENOMIC DNA]</scope>
    <source>
        <strain evidence="4 5">B1-EB</strain>
    </source>
</reference>
<dbReference type="KEGG" id="mcys:MCB1EB_1282"/>
<dbReference type="Pfam" id="PF01381">
    <property type="entry name" value="HTH_3"/>
    <property type="match status" value="1"/>
</dbReference>
<evidence type="ECO:0000256" key="2">
    <source>
        <dbReference type="ARBA" id="ARBA00023125"/>
    </source>
</evidence>
<dbReference type="EMBL" id="AP018150">
    <property type="protein sequence ID" value="BBE09443.1"/>
    <property type="molecule type" value="Genomic_DNA"/>
</dbReference>
<evidence type="ECO:0000313" key="4">
    <source>
        <dbReference type="EMBL" id="BBE09443.1"/>
    </source>
</evidence>
<dbReference type="PANTHER" id="PTHR40661:SF3">
    <property type="entry name" value="FELS-1 PROPHAGE TRANSCRIPTIONAL REGULATOR"/>
    <property type="match status" value="1"/>
</dbReference>
<dbReference type="SMART" id="SM00530">
    <property type="entry name" value="HTH_XRE"/>
    <property type="match status" value="1"/>
</dbReference>
<keyword evidence="3" id="KW-0804">Transcription</keyword>
<dbReference type="PROSITE" id="PS50943">
    <property type="entry name" value="HTH_CROC1"/>
    <property type="match status" value="1"/>
</dbReference>
<proteinExistence type="predicted"/>
<dbReference type="AlphaFoldDB" id="A0A2Z6EVF8"/>
<dbReference type="Pfam" id="PF00717">
    <property type="entry name" value="Peptidase_S24"/>
    <property type="match status" value="1"/>
</dbReference>
<dbReference type="InterPro" id="IPR039418">
    <property type="entry name" value="LexA-like"/>
</dbReference>
<evidence type="ECO:0000256" key="3">
    <source>
        <dbReference type="ARBA" id="ARBA00023163"/>
    </source>
</evidence>
<dbReference type="PANTHER" id="PTHR40661">
    <property type="match status" value="1"/>
</dbReference>
<keyword evidence="1" id="KW-0805">Transcription regulation</keyword>